<organism evidence="1 2">
    <name type="scientific">Sessilibacter corallicola</name>
    <dbReference type="NCBI Taxonomy" id="2904075"/>
    <lineage>
        <taxon>Bacteria</taxon>
        <taxon>Pseudomonadati</taxon>
        <taxon>Pseudomonadota</taxon>
        <taxon>Gammaproteobacteria</taxon>
        <taxon>Cellvibrionales</taxon>
        <taxon>Cellvibrionaceae</taxon>
        <taxon>Sessilibacter</taxon>
    </lineage>
</organism>
<name>A0ABQ0ADY7_9GAMM</name>
<proteinExistence type="predicted"/>
<dbReference type="RefSeq" id="WP_353304233.1">
    <property type="nucleotide sequence ID" value="NZ_BAABWN010000015.1"/>
</dbReference>
<protein>
    <recommendedName>
        <fullName evidence="3">Actin</fullName>
    </recommendedName>
</protein>
<reference evidence="1 2" key="1">
    <citation type="submission" date="2024-04" db="EMBL/GenBank/DDBJ databases">
        <title>Draft genome sequence of Sessilibacter corallicola NBRC 116591.</title>
        <authorList>
            <person name="Miyakawa T."/>
            <person name="Kusuya Y."/>
            <person name="Miura T."/>
        </authorList>
    </citation>
    <scope>NUCLEOTIDE SEQUENCE [LARGE SCALE GENOMIC DNA]</scope>
    <source>
        <strain evidence="1 2">KU-00831-HH</strain>
    </source>
</reference>
<gene>
    <name evidence="1" type="ORF">NBRC116591_35980</name>
</gene>
<dbReference type="Proteomes" id="UP001465153">
    <property type="component" value="Unassembled WGS sequence"/>
</dbReference>
<accession>A0ABQ0ADY7</accession>
<comment type="caution">
    <text evidence="1">The sequence shown here is derived from an EMBL/GenBank/DDBJ whole genome shotgun (WGS) entry which is preliminary data.</text>
</comment>
<dbReference type="PANTHER" id="PTHR11937">
    <property type="entry name" value="ACTIN"/>
    <property type="match status" value="1"/>
</dbReference>
<evidence type="ECO:0000313" key="2">
    <source>
        <dbReference type="Proteomes" id="UP001465153"/>
    </source>
</evidence>
<keyword evidence="2" id="KW-1185">Reference proteome</keyword>
<dbReference type="Pfam" id="PF00022">
    <property type="entry name" value="Actin"/>
    <property type="match status" value="2"/>
</dbReference>
<evidence type="ECO:0000313" key="1">
    <source>
        <dbReference type="EMBL" id="GAA6169787.1"/>
    </source>
</evidence>
<sequence>MSGKTVIIDNGTNYIQAGFNGEDAPKVIIPALVARSGSEVFCGEEAAAKTGTLAVNCPLEHGIIDNWDDMVELWRYTFEKLGVDPSSSPVLLTVKPLTTKSDRQNILTVFFDKLNVPAVSVCTNTIMSLFAVGRNTGLVAHSGGGVTHVVPILDGHLKAHGDIRLDLGGQDVTDNLVKSIRDKGHAVSPNDVKAINQLKESHGYIAYSYEDELKKEVAQHSLTLESGATVTLSSELFKAPELMMKPELVGMEAPGLSETIYNSIMKCDVDDRKHYYANIVLGGFNTSFPGIAERVHKELSTLAPATMKINVIAPPDRKISSWVGGSIMASLGIFSNILVTRDLYEKNGPSAVGICIF</sequence>
<evidence type="ECO:0008006" key="3">
    <source>
        <dbReference type="Google" id="ProtNLM"/>
    </source>
</evidence>
<dbReference type="EMBL" id="BAABWN010000015">
    <property type="protein sequence ID" value="GAA6169787.1"/>
    <property type="molecule type" value="Genomic_DNA"/>
</dbReference>
<dbReference type="SUPFAM" id="SSF53067">
    <property type="entry name" value="Actin-like ATPase domain"/>
    <property type="match status" value="2"/>
</dbReference>
<dbReference type="Gene3D" id="3.90.640.10">
    <property type="entry name" value="Actin, Chain A, domain 4"/>
    <property type="match status" value="1"/>
</dbReference>
<dbReference type="InterPro" id="IPR043129">
    <property type="entry name" value="ATPase_NBD"/>
</dbReference>
<dbReference type="Gene3D" id="3.30.420.40">
    <property type="match status" value="2"/>
</dbReference>
<dbReference type="SMART" id="SM00268">
    <property type="entry name" value="ACTIN"/>
    <property type="match status" value="1"/>
</dbReference>
<dbReference type="PRINTS" id="PR00190">
    <property type="entry name" value="ACTIN"/>
</dbReference>
<dbReference type="InterPro" id="IPR004000">
    <property type="entry name" value="Actin"/>
</dbReference>